<feature type="domain" description="ParB-like N-terminal" evidence="2">
    <location>
        <begin position="5"/>
        <end position="95"/>
    </location>
</feature>
<dbReference type="InterPro" id="IPR050336">
    <property type="entry name" value="Chromosome_partition/occlusion"/>
</dbReference>
<name>A0A0F9KGL8_9ZZZZ</name>
<dbReference type="GO" id="GO:0005694">
    <property type="term" value="C:chromosome"/>
    <property type="evidence" value="ECO:0007669"/>
    <property type="project" value="TreeGrafter"/>
</dbReference>
<reference evidence="3" key="1">
    <citation type="journal article" date="2015" name="Nature">
        <title>Complex archaea that bridge the gap between prokaryotes and eukaryotes.</title>
        <authorList>
            <person name="Spang A."/>
            <person name="Saw J.H."/>
            <person name="Jorgensen S.L."/>
            <person name="Zaremba-Niedzwiedzka K."/>
            <person name="Martijn J."/>
            <person name="Lind A.E."/>
            <person name="van Eijk R."/>
            <person name="Schleper C."/>
            <person name="Guy L."/>
            <person name="Ettema T.J."/>
        </authorList>
    </citation>
    <scope>NUCLEOTIDE SEQUENCE</scope>
</reference>
<keyword evidence="1" id="KW-0159">Chromosome partition</keyword>
<accession>A0A0F9KGL8</accession>
<dbReference type="Gene3D" id="3.90.1530.30">
    <property type="match status" value="1"/>
</dbReference>
<dbReference type="SMART" id="SM00470">
    <property type="entry name" value="ParB"/>
    <property type="match status" value="1"/>
</dbReference>
<dbReference type="SUPFAM" id="SSF109709">
    <property type="entry name" value="KorB DNA-binding domain-like"/>
    <property type="match status" value="1"/>
</dbReference>
<dbReference type="Pfam" id="PF17762">
    <property type="entry name" value="HTH_ParB"/>
    <property type="match status" value="1"/>
</dbReference>
<dbReference type="NCBIfam" id="TIGR00180">
    <property type="entry name" value="parB_part"/>
    <property type="match status" value="1"/>
</dbReference>
<feature type="non-terminal residue" evidence="3">
    <location>
        <position position="278"/>
    </location>
</feature>
<dbReference type="GO" id="GO:0003677">
    <property type="term" value="F:DNA binding"/>
    <property type="evidence" value="ECO:0007669"/>
    <property type="project" value="InterPro"/>
</dbReference>
<gene>
    <name evidence="3" type="ORF">LCGC14_1636640</name>
</gene>
<dbReference type="AlphaFoldDB" id="A0A0F9KGL8"/>
<dbReference type="Gene3D" id="1.10.10.2830">
    <property type="match status" value="1"/>
</dbReference>
<dbReference type="PANTHER" id="PTHR33375:SF1">
    <property type="entry name" value="CHROMOSOME-PARTITIONING PROTEIN PARB-RELATED"/>
    <property type="match status" value="1"/>
</dbReference>
<dbReference type="Pfam" id="PF02195">
    <property type="entry name" value="ParB_N"/>
    <property type="match status" value="1"/>
</dbReference>
<evidence type="ECO:0000256" key="1">
    <source>
        <dbReference type="ARBA" id="ARBA00022829"/>
    </source>
</evidence>
<evidence type="ECO:0000259" key="2">
    <source>
        <dbReference type="SMART" id="SM00470"/>
    </source>
</evidence>
<dbReference type="InterPro" id="IPR003115">
    <property type="entry name" value="ParB_N"/>
</dbReference>
<dbReference type="InterPro" id="IPR004437">
    <property type="entry name" value="ParB/RepB/Spo0J"/>
</dbReference>
<evidence type="ECO:0000313" key="3">
    <source>
        <dbReference type="EMBL" id="KKM21308.1"/>
    </source>
</evidence>
<organism evidence="3">
    <name type="scientific">marine sediment metagenome</name>
    <dbReference type="NCBI Taxonomy" id="412755"/>
    <lineage>
        <taxon>unclassified sequences</taxon>
        <taxon>metagenomes</taxon>
        <taxon>ecological metagenomes</taxon>
    </lineage>
</organism>
<protein>
    <recommendedName>
        <fullName evidence="2">ParB-like N-terminal domain-containing protein</fullName>
    </recommendedName>
</protein>
<comment type="caution">
    <text evidence="3">The sequence shown here is derived from an EMBL/GenBank/DDBJ whole genome shotgun (WGS) entry which is preliminary data.</text>
</comment>
<dbReference type="InterPro" id="IPR036086">
    <property type="entry name" value="ParB/Sulfiredoxin_sf"/>
</dbReference>
<sequence length="278" mass="31960">MSELCSIAVGCIRENPVAMRSVDRDSEAYQGLCASIRERGILTPISVRQREGYYEIIDGLHRYQAAKDCGISWIPCDIVKVNDDQILELQIMQSVHKIETRPYEYTQQLKRILARNPLLTITDLAKRLGKSTTWLNNRLMLTKIKSLRIRDLINVGKIPLSNAYALAKLPANEQINWIDQAQAQRPEEFIPGINARLQQVRHTNRIEKRFYKGRMDAKQGLSPRDTNQAYIEGYTKGINRQLTSYELLHGRKPVSNPCHEITLSKPEPTIRKGWDLVH</sequence>
<dbReference type="EMBL" id="LAZR01013578">
    <property type="protein sequence ID" value="KKM21308.1"/>
    <property type="molecule type" value="Genomic_DNA"/>
</dbReference>
<dbReference type="GO" id="GO:0007059">
    <property type="term" value="P:chromosome segregation"/>
    <property type="evidence" value="ECO:0007669"/>
    <property type="project" value="UniProtKB-KW"/>
</dbReference>
<proteinExistence type="predicted"/>
<dbReference type="InterPro" id="IPR041468">
    <property type="entry name" value="HTH_ParB/Spo0J"/>
</dbReference>
<dbReference type="PANTHER" id="PTHR33375">
    <property type="entry name" value="CHROMOSOME-PARTITIONING PROTEIN PARB-RELATED"/>
    <property type="match status" value="1"/>
</dbReference>
<dbReference type="SUPFAM" id="SSF110849">
    <property type="entry name" value="ParB/Sulfiredoxin"/>
    <property type="match status" value="1"/>
</dbReference>